<organism evidence="2 3">
    <name type="scientific">Desulfonema ishimotonii</name>
    <dbReference type="NCBI Taxonomy" id="45657"/>
    <lineage>
        <taxon>Bacteria</taxon>
        <taxon>Pseudomonadati</taxon>
        <taxon>Thermodesulfobacteriota</taxon>
        <taxon>Desulfobacteria</taxon>
        <taxon>Desulfobacterales</taxon>
        <taxon>Desulfococcaceae</taxon>
        <taxon>Desulfonema</taxon>
    </lineage>
</organism>
<evidence type="ECO:0000313" key="2">
    <source>
        <dbReference type="EMBL" id="GBC59840.1"/>
    </source>
</evidence>
<accession>A0A401FSB9</accession>
<dbReference type="AlphaFoldDB" id="A0A401FSB9"/>
<evidence type="ECO:0000313" key="3">
    <source>
        <dbReference type="Proteomes" id="UP000288096"/>
    </source>
</evidence>
<feature type="signal peptide" evidence="1">
    <location>
        <begin position="1"/>
        <end position="24"/>
    </location>
</feature>
<comment type="caution">
    <text evidence="2">The sequence shown here is derived from an EMBL/GenBank/DDBJ whole genome shotgun (WGS) entry which is preliminary data.</text>
</comment>
<dbReference type="EMBL" id="BEXT01000001">
    <property type="protein sequence ID" value="GBC59840.1"/>
    <property type="molecule type" value="Genomic_DNA"/>
</dbReference>
<gene>
    <name evidence="2" type="ORF">DENIS_0781</name>
</gene>
<proteinExistence type="predicted"/>
<keyword evidence="3" id="KW-1185">Reference proteome</keyword>
<reference evidence="3" key="2">
    <citation type="submission" date="2019-01" db="EMBL/GenBank/DDBJ databases">
        <title>Genome sequence of Desulfonema ishimotonii strain Tokyo 01.</title>
        <authorList>
            <person name="Fukui M."/>
        </authorList>
    </citation>
    <scope>NUCLEOTIDE SEQUENCE [LARGE SCALE GENOMIC DNA]</scope>
    <source>
        <strain evidence="3">Tokyo 01</strain>
    </source>
</reference>
<feature type="chain" id="PRO_5019204696" description="Macroglobulin domain-containing protein" evidence="1">
    <location>
        <begin position="25"/>
        <end position="437"/>
    </location>
</feature>
<evidence type="ECO:0008006" key="4">
    <source>
        <dbReference type="Google" id="ProtNLM"/>
    </source>
</evidence>
<evidence type="ECO:0000256" key="1">
    <source>
        <dbReference type="SAM" id="SignalP"/>
    </source>
</evidence>
<sequence>MNMTKKIICSIVFCLLFCNTSAIAQTLSLNKYTFTPGEKINVRFTARSDFAGNAWVGIIPSGVQHGSESVNDQHDLTYQYLKKRTSGTLTFTAPSAPGSYDFRMHDTDDSGREIASVSFTVQKAETAATALLQLDRYVFTPGEKINVRFTARSDFAGNAWVGIIPSGVQHGSESVNDQHDLTYQYLKKRTSGTLTFTAPSAPGSYDFRMHDTDDSGREIASVSFTVQKAETAATALLQLDRYVFTPGEKINVRFTARSDFAGNAWVGIIPSGIQHGSESVNDQHDLTYQYLKKRTSGTLTFTAPSAPGSYDFRMHDTDDSGREISSVSFTVKKAETAATALLQLDRYVFSPGEKINVRFTARSDFAGNAWVGIIPSGVQHGSESVNDQHDLTYQYLKKRTSGTLTFTAPSAPGAYDFRMHDTDDNGREISSVSFNVR</sequence>
<protein>
    <recommendedName>
        <fullName evidence="4">Macroglobulin domain-containing protein</fullName>
    </recommendedName>
</protein>
<keyword evidence="1" id="KW-0732">Signal</keyword>
<dbReference type="Proteomes" id="UP000288096">
    <property type="component" value="Unassembled WGS sequence"/>
</dbReference>
<name>A0A401FSB9_9BACT</name>
<reference evidence="3" key="1">
    <citation type="submission" date="2017-11" db="EMBL/GenBank/DDBJ databases">
        <authorList>
            <person name="Watanabe M."/>
            <person name="Kojima H."/>
        </authorList>
    </citation>
    <scope>NUCLEOTIDE SEQUENCE [LARGE SCALE GENOMIC DNA]</scope>
    <source>
        <strain evidence="3">Tokyo 01</strain>
    </source>
</reference>